<keyword evidence="1" id="KW-0433">Leucine-rich repeat</keyword>
<keyword evidence="6" id="KW-1185">Reference proteome</keyword>
<evidence type="ECO:0000313" key="6">
    <source>
        <dbReference type="Proteomes" id="UP000032180"/>
    </source>
</evidence>
<dbReference type="PANTHER" id="PTHR47186">
    <property type="entry name" value="LEUCINE-RICH REPEAT-CONTAINING PROTEIN 57"/>
    <property type="match status" value="1"/>
</dbReference>
<organism evidence="5 6">
    <name type="scientific">Leersia perrieri</name>
    <dbReference type="NCBI Taxonomy" id="77586"/>
    <lineage>
        <taxon>Eukaryota</taxon>
        <taxon>Viridiplantae</taxon>
        <taxon>Streptophyta</taxon>
        <taxon>Embryophyta</taxon>
        <taxon>Tracheophyta</taxon>
        <taxon>Spermatophyta</taxon>
        <taxon>Magnoliopsida</taxon>
        <taxon>Liliopsida</taxon>
        <taxon>Poales</taxon>
        <taxon>Poaceae</taxon>
        <taxon>BOP clade</taxon>
        <taxon>Oryzoideae</taxon>
        <taxon>Oryzeae</taxon>
        <taxon>Oryzinae</taxon>
        <taxon>Leersia</taxon>
    </lineage>
</organism>
<dbReference type="Pfam" id="PF23598">
    <property type="entry name" value="LRR_14"/>
    <property type="match status" value="1"/>
</dbReference>
<keyword evidence="2" id="KW-0677">Repeat</keyword>
<dbReference type="Pfam" id="PF23247">
    <property type="entry name" value="LRR_RPS2"/>
    <property type="match status" value="1"/>
</dbReference>
<dbReference type="SMART" id="SM00369">
    <property type="entry name" value="LRR_TYP"/>
    <property type="match status" value="2"/>
</dbReference>
<dbReference type="SUPFAM" id="SSF52058">
    <property type="entry name" value="L domain-like"/>
    <property type="match status" value="1"/>
</dbReference>
<evidence type="ECO:0000259" key="3">
    <source>
        <dbReference type="Pfam" id="PF23247"/>
    </source>
</evidence>
<feature type="domain" description="Disease resistance protein At4g27190-like leucine-rich repeats" evidence="3">
    <location>
        <begin position="366"/>
        <end position="486"/>
    </location>
</feature>
<dbReference type="Proteomes" id="UP000032180">
    <property type="component" value="Chromosome 11"/>
</dbReference>
<dbReference type="InterPro" id="IPR003591">
    <property type="entry name" value="Leu-rich_rpt_typical-subtyp"/>
</dbReference>
<dbReference type="Gene3D" id="3.80.10.10">
    <property type="entry name" value="Ribonuclease Inhibitor"/>
    <property type="match status" value="2"/>
</dbReference>
<dbReference type="EnsemblPlants" id="LPERR11G14090.1">
    <property type="protein sequence ID" value="LPERR11G14090.1"/>
    <property type="gene ID" value="LPERR11G14090"/>
</dbReference>
<evidence type="ECO:0000256" key="2">
    <source>
        <dbReference type="ARBA" id="ARBA00022737"/>
    </source>
</evidence>
<reference evidence="5" key="3">
    <citation type="submission" date="2015-04" db="UniProtKB">
        <authorList>
            <consortium name="EnsemblPlants"/>
        </authorList>
    </citation>
    <scope>IDENTIFICATION</scope>
</reference>
<dbReference type="InterPro" id="IPR032675">
    <property type="entry name" value="LRR_dom_sf"/>
</dbReference>
<dbReference type="InterPro" id="IPR001611">
    <property type="entry name" value="Leu-rich_rpt"/>
</dbReference>
<dbReference type="InterPro" id="IPR055414">
    <property type="entry name" value="LRR_R13L4/SHOC2-like"/>
</dbReference>
<protein>
    <recommendedName>
        <fullName evidence="7">NB-ARC domain-containing protein</fullName>
    </recommendedName>
</protein>
<evidence type="ECO:0000313" key="5">
    <source>
        <dbReference type="EnsemblPlants" id="LPERR11G14090.1"/>
    </source>
</evidence>
<dbReference type="Gramene" id="LPERR11G14090.1">
    <property type="protein sequence ID" value="LPERR11G14090.1"/>
    <property type="gene ID" value="LPERR11G14090"/>
</dbReference>
<feature type="domain" description="Disease resistance R13L4/SHOC-2-like LRR" evidence="4">
    <location>
        <begin position="148"/>
        <end position="303"/>
    </location>
</feature>
<name>A0A0D9XTD7_9ORYZ</name>
<evidence type="ECO:0008006" key="7">
    <source>
        <dbReference type="Google" id="ProtNLM"/>
    </source>
</evidence>
<reference evidence="5 6" key="1">
    <citation type="submission" date="2012-08" db="EMBL/GenBank/DDBJ databases">
        <title>Oryza genome evolution.</title>
        <authorList>
            <person name="Wing R.A."/>
        </authorList>
    </citation>
    <scope>NUCLEOTIDE SEQUENCE</scope>
</reference>
<evidence type="ECO:0000256" key="1">
    <source>
        <dbReference type="ARBA" id="ARBA00022614"/>
    </source>
</evidence>
<reference evidence="6" key="2">
    <citation type="submission" date="2013-12" db="EMBL/GenBank/DDBJ databases">
        <authorList>
            <person name="Yu Y."/>
            <person name="Lee S."/>
            <person name="de Baynast K."/>
            <person name="Wissotski M."/>
            <person name="Liu L."/>
            <person name="Talag J."/>
            <person name="Goicoechea J."/>
            <person name="Angelova A."/>
            <person name="Jetty R."/>
            <person name="Kudrna D."/>
            <person name="Golser W."/>
            <person name="Rivera L."/>
            <person name="Zhang J."/>
            <person name="Wing R."/>
        </authorList>
    </citation>
    <scope>NUCLEOTIDE SEQUENCE</scope>
</reference>
<sequence length="548" mass="62578">MPDAIIVGMEIDLGPLITVIKHRDYAGARFHVLSGACEHLAHVRDCVRTRIRVMVGSGLIQEVDIEVAYQKGFSHIATLQELCLLQPAEDGEAVQMQSTMRNFALWLARDLGKNKNKWTIQTKEHWGLAEQILLVGLKIAELPLIPSNQKTLAVLILQHNYLKDGSFSNFPSLLSLKYLDLSFNKFSNIPAEICLQVNLTYLNLSNNRIKMVPVELGSLTKLKHLHLRNNPNLVIPNDMLPKLQNLEVLDVCSFNLLQCSSYEAPINELVHMDKLQSLGSLFIQKLHFKRLTTLPIRSLSIVTYNDEDVHGTQVFSDNSCINPERRTKLFELGIYTRKRTIVLDSLHSVWNLQHVEKAYIHGHFINGIICQEMHPVDVFAKLKRLDIVRCIRLNHISWIMHLPLLEDLLLFTCSSMHRIIGTTEDGVVKTNQNNENSSVNNTFPRLKRMTLIEADALVRICSPIFSFPSLECLQISDCPMLKKLPFLTVPSKLKCIRGENEWWDGLEWEDQDLESSLALYFLGFSTEEVSELYFFSSLQVEWANIVTP</sequence>
<accession>A0A0D9XTD7</accession>
<dbReference type="PANTHER" id="PTHR47186:SF52">
    <property type="entry name" value="BNAC05G11800D PROTEIN"/>
    <property type="match status" value="1"/>
</dbReference>
<proteinExistence type="predicted"/>
<evidence type="ECO:0000259" key="4">
    <source>
        <dbReference type="Pfam" id="PF23598"/>
    </source>
</evidence>
<dbReference type="HOGENOM" id="CLU_000427_4_1_1"/>
<dbReference type="PROSITE" id="PS51450">
    <property type="entry name" value="LRR"/>
    <property type="match status" value="2"/>
</dbReference>
<dbReference type="eggNOG" id="KOG4658">
    <property type="taxonomic scope" value="Eukaryota"/>
</dbReference>
<dbReference type="STRING" id="77586.A0A0D9XTD7"/>
<dbReference type="InterPro" id="IPR057135">
    <property type="entry name" value="At4g27190-like_LRR"/>
</dbReference>
<dbReference type="AlphaFoldDB" id="A0A0D9XTD7"/>